<keyword evidence="3" id="KW-1185">Reference proteome</keyword>
<evidence type="ECO:0000313" key="2">
    <source>
        <dbReference type="EMBL" id="EDP96562.1"/>
    </source>
</evidence>
<dbReference type="Proteomes" id="UP000002945">
    <property type="component" value="Unassembled WGS sequence"/>
</dbReference>
<accession>A9DQ35</accession>
<proteinExistence type="predicted"/>
<reference evidence="2 3" key="1">
    <citation type="journal article" date="2011" name="J. Bacteriol.">
        <title>Genome sequence of the algicidal bacterium Kordia algicida OT-1.</title>
        <authorList>
            <person name="Lee H.S."/>
            <person name="Kang S.G."/>
            <person name="Kwon K.K."/>
            <person name="Lee J.H."/>
            <person name="Kim S.J."/>
        </authorList>
    </citation>
    <scope>NUCLEOTIDE SEQUENCE [LARGE SCALE GENOMIC DNA]</scope>
    <source>
        <strain evidence="2 3">OT-1</strain>
    </source>
</reference>
<comment type="caution">
    <text evidence="2">The sequence shown here is derived from an EMBL/GenBank/DDBJ whole genome shotgun (WGS) entry which is preliminary data.</text>
</comment>
<gene>
    <name evidence="2" type="ORF">KAOT1_15403</name>
</gene>
<dbReference type="EMBL" id="ABIB01000003">
    <property type="protein sequence ID" value="EDP96562.1"/>
    <property type="molecule type" value="Genomic_DNA"/>
</dbReference>
<dbReference type="AlphaFoldDB" id="A9DQ35"/>
<protein>
    <submittedName>
        <fullName evidence="2">Uncharacterized protein</fullName>
    </submittedName>
</protein>
<feature type="compositionally biased region" description="Basic and acidic residues" evidence="1">
    <location>
        <begin position="8"/>
        <end position="31"/>
    </location>
</feature>
<name>A9DQ35_9FLAO</name>
<dbReference type="RefSeq" id="WP_007095618.1">
    <property type="nucleotide sequence ID" value="NZ_CP142125.1"/>
</dbReference>
<organism evidence="2 3">
    <name type="scientific">Kordia algicida OT-1</name>
    <dbReference type="NCBI Taxonomy" id="391587"/>
    <lineage>
        <taxon>Bacteria</taxon>
        <taxon>Pseudomonadati</taxon>
        <taxon>Bacteroidota</taxon>
        <taxon>Flavobacteriia</taxon>
        <taxon>Flavobacteriales</taxon>
        <taxon>Flavobacteriaceae</taxon>
        <taxon>Kordia</taxon>
    </lineage>
</organism>
<sequence>MGATKVSKSNDTRKKAEALKAKKKAARDAKAKSVVTKSNKKGPSIVSQSKKKKK</sequence>
<dbReference type="STRING" id="391587.KAOT1_15403"/>
<feature type="region of interest" description="Disordered" evidence="1">
    <location>
        <begin position="1"/>
        <end position="54"/>
    </location>
</feature>
<dbReference type="HOGENOM" id="CLU_3044452_0_0_10"/>
<evidence type="ECO:0000313" key="3">
    <source>
        <dbReference type="Proteomes" id="UP000002945"/>
    </source>
</evidence>
<evidence type="ECO:0000256" key="1">
    <source>
        <dbReference type="SAM" id="MobiDB-lite"/>
    </source>
</evidence>